<dbReference type="GO" id="GO:0031409">
    <property type="term" value="F:pigment binding"/>
    <property type="evidence" value="ECO:0007669"/>
    <property type="project" value="InterPro"/>
</dbReference>
<name>A0A336L801_CULSO</name>
<reference evidence="4" key="2">
    <citation type="submission" date="2018-07" db="EMBL/GenBank/DDBJ databases">
        <authorList>
            <person name="Quirk P.G."/>
            <person name="Krulwich T.A."/>
        </authorList>
    </citation>
    <scope>NUCLEOTIDE SEQUENCE</scope>
</reference>
<dbReference type="Pfam" id="PF08212">
    <property type="entry name" value="Lipocalin_2"/>
    <property type="match status" value="2"/>
</dbReference>
<dbReference type="VEuPathDB" id="VectorBase:CSON006483"/>
<dbReference type="PRINTS" id="PR01273">
    <property type="entry name" value="INVTBRTCOLOR"/>
</dbReference>
<dbReference type="EMBL" id="UFQS01002440">
    <property type="protein sequence ID" value="SSX14046.1"/>
    <property type="molecule type" value="Genomic_DNA"/>
</dbReference>
<proteinExistence type="predicted"/>
<sequence length="473" mass="55536">MEQRTRLIVTFDIWLLYRLQLKCIFDIKNNQKVLKITYHYLPKYESTLDNLIKLNFQFNFFFSLTQKMGYIKSILLLFTFYLLSNVSALRLKGQCDEDREVVQDFQVVDYLGVWYEQERYEQTFQIEFDCVTASYSLNDNGTVRVLNENLMVQNEFLYTSVLGWAIPSFPDEEPLQAKLNVSFFGQPNDRVNYQVLATDYRTYTLIWSCSNIDGETKDESMWLLSRTPILDPRPVKVELLIDLYFDRELIRKTLQGPKCTENIEVGSAIKMDHIKSILVFFTFYLLSNVSTLRLHGQCDEDREVVQDFQVVDYLGVWYEQERYEQTFQTEFDCVTATYSLNDNGTVRVLNENLMVQNEFLYTSVLGWAIPSFPDDEPLQAKLNVSFFGQPNDRVNYQVLATDYRTYTLIWSCSNLDAETKDESMWLLSRTPILDPRPVKVELLIDLYFDRELIRKTLQGPKCTEIIEVGSAIV</sequence>
<dbReference type="InterPro" id="IPR000566">
    <property type="entry name" value="Lipocln_cytosolic_FA-bd_dom"/>
</dbReference>
<dbReference type="EMBL" id="UFQT01002440">
    <property type="protein sequence ID" value="SSX33465.1"/>
    <property type="molecule type" value="Genomic_DNA"/>
</dbReference>
<evidence type="ECO:0000313" key="4">
    <source>
        <dbReference type="EMBL" id="SSX33465.1"/>
    </source>
</evidence>
<evidence type="ECO:0000256" key="1">
    <source>
        <dbReference type="ARBA" id="ARBA00023157"/>
    </source>
</evidence>
<dbReference type="GO" id="GO:0005737">
    <property type="term" value="C:cytoplasm"/>
    <property type="evidence" value="ECO:0007669"/>
    <property type="project" value="TreeGrafter"/>
</dbReference>
<dbReference type="Gene3D" id="2.40.128.20">
    <property type="match status" value="2"/>
</dbReference>
<evidence type="ECO:0000259" key="2">
    <source>
        <dbReference type="Pfam" id="PF08212"/>
    </source>
</evidence>
<keyword evidence="1" id="KW-1015">Disulfide bond</keyword>
<feature type="domain" description="Lipocalin/cytosolic fatty-acid binding" evidence="2">
    <location>
        <begin position="312"/>
        <end position="435"/>
    </location>
</feature>
<dbReference type="PANTHER" id="PTHR10612:SF62">
    <property type="entry name" value="LIPOCALIN_CYTOSOLIC FATTY-ACID BINDING DOMAIN-CONTAINING PROTEIN"/>
    <property type="match status" value="1"/>
</dbReference>
<feature type="domain" description="Lipocalin/cytosolic fatty-acid binding" evidence="2">
    <location>
        <begin position="109"/>
        <end position="232"/>
    </location>
</feature>
<evidence type="ECO:0000313" key="3">
    <source>
        <dbReference type="EMBL" id="SSX14046.1"/>
    </source>
</evidence>
<dbReference type="SUPFAM" id="SSF50814">
    <property type="entry name" value="Lipocalins"/>
    <property type="match status" value="2"/>
</dbReference>
<protein>
    <submittedName>
        <fullName evidence="3">CSON006483 protein</fullName>
    </submittedName>
</protein>
<dbReference type="PANTHER" id="PTHR10612">
    <property type="entry name" value="APOLIPOPROTEIN D"/>
    <property type="match status" value="1"/>
</dbReference>
<dbReference type="AlphaFoldDB" id="A0A336L801"/>
<accession>A0A336L801</accession>
<reference evidence="3" key="1">
    <citation type="submission" date="2018-04" db="EMBL/GenBank/DDBJ databases">
        <authorList>
            <person name="Go L.Y."/>
            <person name="Mitchell J.A."/>
        </authorList>
    </citation>
    <scope>NUCLEOTIDE SEQUENCE</scope>
    <source>
        <tissue evidence="3">Whole organism</tissue>
    </source>
</reference>
<dbReference type="GO" id="GO:0006629">
    <property type="term" value="P:lipid metabolic process"/>
    <property type="evidence" value="ECO:0007669"/>
    <property type="project" value="TreeGrafter"/>
</dbReference>
<organism evidence="3">
    <name type="scientific">Culicoides sonorensis</name>
    <name type="common">Biting midge</name>
    <dbReference type="NCBI Taxonomy" id="179676"/>
    <lineage>
        <taxon>Eukaryota</taxon>
        <taxon>Metazoa</taxon>
        <taxon>Ecdysozoa</taxon>
        <taxon>Arthropoda</taxon>
        <taxon>Hexapoda</taxon>
        <taxon>Insecta</taxon>
        <taxon>Pterygota</taxon>
        <taxon>Neoptera</taxon>
        <taxon>Endopterygota</taxon>
        <taxon>Diptera</taxon>
        <taxon>Nematocera</taxon>
        <taxon>Chironomoidea</taxon>
        <taxon>Ceratopogonidae</taxon>
        <taxon>Ceratopogoninae</taxon>
        <taxon>Culicoides</taxon>
        <taxon>Monoculicoides</taxon>
    </lineage>
</organism>
<dbReference type="InterPro" id="IPR003057">
    <property type="entry name" value="Invtbrt_color"/>
</dbReference>
<dbReference type="GO" id="GO:0000302">
    <property type="term" value="P:response to reactive oxygen species"/>
    <property type="evidence" value="ECO:0007669"/>
    <property type="project" value="TreeGrafter"/>
</dbReference>
<dbReference type="InterPro" id="IPR012674">
    <property type="entry name" value="Calycin"/>
</dbReference>
<gene>
    <name evidence="3" type="primary">CSON006483</name>
</gene>